<keyword evidence="2" id="KW-1133">Transmembrane helix</keyword>
<dbReference type="InterPro" id="IPR029058">
    <property type="entry name" value="AB_hydrolase_fold"/>
</dbReference>
<evidence type="ECO:0000313" key="4">
    <source>
        <dbReference type="Proteomes" id="UP000027120"/>
    </source>
</evidence>
<proteinExistence type="inferred from homology"/>
<organism evidence="3 4">
    <name type="scientific">Citrus sinensis</name>
    <name type="common">Sweet orange</name>
    <name type="synonym">Citrus aurantium var. sinensis</name>
    <dbReference type="NCBI Taxonomy" id="2711"/>
    <lineage>
        <taxon>Eukaryota</taxon>
        <taxon>Viridiplantae</taxon>
        <taxon>Streptophyta</taxon>
        <taxon>Embryophyta</taxon>
        <taxon>Tracheophyta</taxon>
        <taxon>Spermatophyta</taxon>
        <taxon>Magnoliopsida</taxon>
        <taxon>eudicotyledons</taxon>
        <taxon>Gunneridae</taxon>
        <taxon>Pentapetalae</taxon>
        <taxon>rosids</taxon>
        <taxon>malvids</taxon>
        <taxon>Sapindales</taxon>
        <taxon>Rutaceae</taxon>
        <taxon>Aurantioideae</taxon>
        <taxon>Citrus</taxon>
    </lineage>
</organism>
<dbReference type="InterPro" id="IPR004142">
    <property type="entry name" value="NDRG"/>
</dbReference>
<name>A0A067CZ94_CITSI</name>
<evidence type="ECO:0000256" key="1">
    <source>
        <dbReference type="ARBA" id="ARBA00005598"/>
    </source>
</evidence>
<dbReference type="AlphaFoldDB" id="A0A067CZ94"/>
<dbReference type="Gene3D" id="3.40.50.1820">
    <property type="entry name" value="alpha/beta hydrolase"/>
    <property type="match status" value="1"/>
</dbReference>
<feature type="transmembrane region" description="Helical" evidence="2">
    <location>
        <begin position="50"/>
        <end position="67"/>
    </location>
</feature>
<keyword evidence="4" id="KW-1185">Reference proteome</keyword>
<dbReference type="Pfam" id="PF03096">
    <property type="entry name" value="Ndr"/>
    <property type="match status" value="1"/>
</dbReference>
<evidence type="ECO:0000256" key="2">
    <source>
        <dbReference type="SAM" id="Phobius"/>
    </source>
</evidence>
<feature type="transmembrane region" description="Helical" evidence="2">
    <location>
        <begin position="79"/>
        <end position="103"/>
    </location>
</feature>
<comment type="similarity">
    <text evidence="1">Belongs to the NDRG family.</text>
</comment>
<gene>
    <name evidence="3" type="ORF">CISIN_1g033509mg</name>
</gene>
<dbReference type="STRING" id="2711.A0A067CZ94"/>
<keyword evidence="2" id="KW-0812">Transmembrane</keyword>
<dbReference type="PANTHER" id="PTHR11034">
    <property type="entry name" value="N-MYC DOWNSTREAM REGULATED"/>
    <property type="match status" value="1"/>
</dbReference>
<accession>A0A067CZ94</accession>
<protein>
    <submittedName>
        <fullName evidence="3">Uncharacterized protein</fullName>
    </submittedName>
</protein>
<evidence type="ECO:0000313" key="3">
    <source>
        <dbReference type="EMBL" id="KDO35803.1"/>
    </source>
</evidence>
<keyword evidence="2" id="KW-0472">Membrane</keyword>
<sequence>MGESSDSVSIDIDMVPLGGKECVVKTSRGSVSVFVCGDQEKPALITYPDVALNCMFFFHFFIFFLFSSRMASNMNAASFLIEGCFWVVVCLSFGGNLIALLYVNANVFGKIEFIGFSI</sequence>
<dbReference type="EMBL" id="KK797366">
    <property type="protein sequence ID" value="KDO35803.1"/>
    <property type="molecule type" value="Genomic_DNA"/>
</dbReference>
<dbReference type="Proteomes" id="UP000027120">
    <property type="component" value="Unassembled WGS sequence"/>
</dbReference>
<reference evidence="3 4" key="1">
    <citation type="submission" date="2014-04" db="EMBL/GenBank/DDBJ databases">
        <authorList>
            <consortium name="International Citrus Genome Consortium"/>
            <person name="Gmitter F."/>
            <person name="Chen C."/>
            <person name="Farmerie W."/>
            <person name="Harkins T."/>
            <person name="Desany B."/>
            <person name="Mohiuddin M."/>
            <person name="Kodira C."/>
            <person name="Borodovsky M."/>
            <person name="Lomsadze A."/>
            <person name="Burns P."/>
            <person name="Jenkins J."/>
            <person name="Prochnik S."/>
            <person name="Shu S."/>
            <person name="Chapman J."/>
            <person name="Pitluck S."/>
            <person name="Schmutz J."/>
            <person name="Rokhsar D."/>
        </authorList>
    </citation>
    <scope>NUCLEOTIDE SEQUENCE</scope>
</reference>